<dbReference type="EMBL" id="VSRR010025947">
    <property type="protein sequence ID" value="MPC67237.1"/>
    <property type="molecule type" value="Genomic_DNA"/>
</dbReference>
<dbReference type="Proteomes" id="UP000324222">
    <property type="component" value="Unassembled WGS sequence"/>
</dbReference>
<keyword evidence="3" id="KW-1185">Reference proteome</keyword>
<reference evidence="2 3" key="1">
    <citation type="submission" date="2019-05" db="EMBL/GenBank/DDBJ databases">
        <title>Another draft genome of Portunus trituberculatus and its Hox gene families provides insights of decapod evolution.</title>
        <authorList>
            <person name="Jeong J.-H."/>
            <person name="Song I."/>
            <person name="Kim S."/>
            <person name="Choi T."/>
            <person name="Kim D."/>
            <person name="Ryu S."/>
            <person name="Kim W."/>
        </authorList>
    </citation>
    <scope>NUCLEOTIDE SEQUENCE [LARGE SCALE GENOMIC DNA]</scope>
    <source>
        <tissue evidence="2">Muscle</tissue>
    </source>
</reference>
<protein>
    <submittedName>
        <fullName evidence="2">Uncharacterized protein</fullName>
    </submittedName>
</protein>
<proteinExistence type="predicted"/>
<comment type="caution">
    <text evidence="2">The sequence shown here is derived from an EMBL/GenBank/DDBJ whole genome shotgun (WGS) entry which is preliminary data.</text>
</comment>
<organism evidence="2 3">
    <name type="scientific">Portunus trituberculatus</name>
    <name type="common">Swimming crab</name>
    <name type="synonym">Neptunus trituberculatus</name>
    <dbReference type="NCBI Taxonomy" id="210409"/>
    <lineage>
        <taxon>Eukaryota</taxon>
        <taxon>Metazoa</taxon>
        <taxon>Ecdysozoa</taxon>
        <taxon>Arthropoda</taxon>
        <taxon>Crustacea</taxon>
        <taxon>Multicrustacea</taxon>
        <taxon>Malacostraca</taxon>
        <taxon>Eumalacostraca</taxon>
        <taxon>Eucarida</taxon>
        <taxon>Decapoda</taxon>
        <taxon>Pleocyemata</taxon>
        <taxon>Brachyura</taxon>
        <taxon>Eubrachyura</taxon>
        <taxon>Portunoidea</taxon>
        <taxon>Portunidae</taxon>
        <taxon>Portuninae</taxon>
        <taxon>Portunus</taxon>
    </lineage>
</organism>
<dbReference type="AlphaFoldDB" id="A0A5B7HD41"/>
<evidence type="ECO:0000313" key="2">
    <source>
        <dbReference type="EMBL" id="MPC67237.1"/>
    </source>
</evidence>
<accession>A0A5B7HD41</accession>
<name>A0A5B7HD41_PORTR</name>
<evidence type="ECO:0000313" key="3">
    <source>
        <dbReference type="Proteomes" id="UP000324222"/>
    </source>
</evidence>
<sequence>MKEESVWERGGLSEGNNQDSCWQPTGLRGATIYLPSCLPQLLKGIPYESCLSAPSQETDILQLYLRAAQLQNPLTEGSPLTHPIIPLTISPQGCQPLGLHRGQSYYKKRVKENKDHPNVNSSFSRHSRTYQDKLGGSNKFVSLGTKAPVSSSFVCLN</sequence>
<evidence type="ECO:0000256" key="1">
    <source>
        <dbReference type="SAM" id="MobiDB-lite"/>
    </source>
</evidence>
<gene>
    <name evidence="2" type="ORF">E2C01_061407</name>
</gene>
<feature type="region of interest" description="Disordered" evidence="1">
    <location>
        <begin position="1"/>
        <end position="20"/>
    </location>
</feature>